<evidence type="ECO:0000256" key="2">
    <source>
        <dbReference type="SAM" id="SignalP"/>
    </source>
</evidence>
<feature type="region of interest" description="Disordered" evidence="1">
    <location>
        <begin position="76"/>
        <end position="151"/>
    </location>
</feature>
<evidence type="ECO:0000313" key="5">
    <source>
        <dbReference type="Proteomes" id="UP001419084"/>
    </source>
</evidence>
<dbReference type="Proteomes" id="UP001419084">
    <property type="component" value="Unassembled WGS sequence"/>
</dbReference>
<proteinExistence type="predicted"/>
<evidence type="ECO:0000259" key="3">
    <source>
        <dbReference type="Pfam" id="PF00188"/>
    </source>
</evidence>
<dbReference type="PANTHER" id="PTHR31157:SF1">
    <property type="entry name" value="SCP DOMAIN-CONTAINING PROTEIN"/>
    <property type="match status" value="1"/>
</dbReference>
<keyword evidence="2" id="KW-0732">Signal</keyword>
<dbReference type="CDD" id="cd05379">
    <property type="entry name" value="CAP_bacterial"/>
    <property type="match status" value="1"/>
</dbReference>
<protein>
    <recommendedName>
        <fullName evidence="3">SCP domain-containing protein</fullName>
    </recommendedName>
</protein>
<dbReference type="Pfam" id="PF00188">
    <property type="entry name" value="CAP"/>
    <property type="match status" value="1"/>
</dbReference>
<reference evidence="4 5" key="1">
    <citation type="journal article" date="2024" name="Int. J. Syst. Evol. Microbiol.">
        <title>Lacrimispora brassicae sp. nov. isolated from fermented cabbage, and proposal of Clostridium indicum Gundawar et al. 2019 and Clostridium methoxybenzovorans Mechichi et al. 1999 as heterotypic synonyms of Lacrimispora amygdalina (Parshina et al. 2003) Haas and Blanchard 2020 and Lacrimispora indolis (McClung and McCoy 1957) Haas and Blanchard 2020, respectively.</title>
        <authorList>
            <person name="Kobayashi H."/>
            <person name="Tanizawa Y."/>
            <person name="Sakamoto M."/>
            <person name="Ohkuma M."/>
            <person name="Tohno M."/>
        </authorList>
    </citation>
    <scope>NUCLEOTIDE SEQUENCE [LARGE SCALE GENOMIC DNA]</scope>
    <source>
        <strain evidence="4 5">DSM 12857</strain>
    </source>
</reference>
<evidence type="ECO:0000256" key="1">
    <source>
        <dbReference type="SAM" id="MobiDB-lite"/>
    </source>
</evidence>
<sequence>MKKLKAIGLITLTLTSMLPLTANAAVNNSYRQCYGGRNVTAIYGSYNASDLRAKLQQLGINSNNVNWSSLINSNSNNNKNCNKGNGSNTNNGNTNNGNTNNGNTNNGNTNTGNTNTGNTNTGNTNTGNTNTGNTNTGNTNSGNTNTGSTTNKTYTQQVVDLVNAERAKAGLAPLTIDANVEKAANVRANEIQTSFEHVRPNGSSFSTAIKEQNVNFRGAGENIAWGQKTPQEVMNAWMNSAGHRANILNKSFTHIGVGNVQNGSGTQYWVQLFTY</sequence>
<name>A0ABQ5MCV3_9FIRM</name>
<dbReference type="Gene3D" id="3.40.33.10">
    <property type="entry name" value="CAP"/>
    <property type="match status" value="1"/>
</dbReference>
<accession>A0ABQ5MCV3</accession>
<dbReference type="PANTHER" id="PTHR31157">
    <property type="entry name" value="SCP DOMAIN-CONTAINING PROTEIN"/>
    <property type="match status" value="1"/>
</dbReference>
<dbReference type="SUPFAM" id="SSF55797">
    <property type="entry name" value="PR-1-like"/>
    <property type="match status" value="1"/>
</dbReference>
<dbReference type="RefSeq" id="WP_346066316.1">
    <property type="nucleotide sequence ID" value="NZ_BRPJ01000097.1"/>
</dbReference>
<feature type="signal peptide" evidence="2">
    <location>
        <begin position="1"/>
        <end position="24"/>
    </location>
</feature>
<feature type="chain" id="PRO_5046304411" description="SCP domain-containing protein" evidence="2">
    <location>
        <begin position="25"/>
        <end position="275"/>
    </location>
</feature>
<comment type="caution">
    <text evidence="4">The sequence shown here is derived from an EMBL/GenBank/DDBJ whole genome shotgun (WGS) entry which is preliminary data.</text>
</comment>
<organism evidence="4 5">
    <name type="scientific">Lacrimispora amygdalina</name>
    <dbReference type="NCBI Taxonomy" id="253257"/>
    <lineage>
        <taxon>Bacteria</taxon>
        <taxon>Bacillati</taxon>
        <taxon>Bacillota</taxon>
        <taxon>Clostridia</taxon>
        <taxon>Lachnospirales</taxon>
        <taxon>Lachnospiraceae</taxon>
        <taxon>Lacrimispora</taxon>
    </lineage>
</organism>
<dbReference type="InterPro" id="IPR035940">
    <property type="entry name" value="CAP_sf"/>
</dbReference>
<evidence type="ECO:0000313" key="4">
    <source>
        <dbReference type="EMBL" id="GLB32655.1"/>
    </source>
</evidence>
<keyword evidence="5" id="KW-1185">Reference proteome</keyword>
<gene>
    <name evidence="4" type="ORF">LAD12857_45780</name>
</gene>
<feature type="domain" description="SCP" evidence="3">
    <location>
        <begin position="159"/>
        <end position="273"/>
    </location>
</feature>
<dbReference type="InterPro" id="IPR014044">
    <property type="entry name" value="CAP_dom"/>
</dbReference>
<dbReference type="EMBL" id="BRPJ01000097">
    <property type="protein sequence ID" value="GLB32655.1"/>
    <property type="molecule type" value="Genomic_DNA"/>
</dbReference>